<accession>A0A232LUR7</accession>
<dbReference type="PANTHER" id="PTHR11183">
    <property type="entry name" value="GLYCOGENIN SUBFAMILY MEMBER"/>
    <property type="match status" value="1"/>
</dbReference>
<dbReference type="InterPro" id="IPR029044">
    <property type="entry name" value="Nucleotide-diphossugar_trans"/>
</dbReference>
<organism evidence="2 3">
    <name type="scientific">Elaphomyces granulatus</name>
    <dbReference type="NCBI Taxonomy" id="519963"/>
    <lineage>
        <taxon>Eukaryota</taxon>
        <taxon>Fungi</taxon>
        <taxon>Dikarya</taxon>
        <taxon>Ascomycota</taxon>
        <taxon>Pezizomycotina</taxon>
        <taxon>Eurotiomycetes</taxon>
        <taxon>Eurotiomycetidae</taxon>
        <taxon>Eurotiales</taxon>
        <taxon>Elaphomycetaceae</taxon>
        <taxon>Elaphomyces</taxon>
    </lineage>
</organism>
<name>A0A232LUR7_9EURO</name>
<gene>
    <name evidence="2" type="ORF">Egran_04413</name>
</gene>
<keyword evidence="3" id="KW-1185">Reference proteome</keyword>
<comment type="caution">
    <text evidence="2">The sequence shown here is derived from an EMBL/GenBank/DDBJ whole genome shotgun (WGS) entry which is preliminary data.</text>
</comment>
<dbReference type="EMBL" id="NPHW01004527">
    <property type="protein sequence ID" value="OXV07824.1"/>
    <property type="molecule type" value="Genomic_DNA"/>
</dbReference>
<dbReference type="InterPro" id="IPR050587">
    <property type="entry name" value="GNT1/Glycosyltrans_8"/>
</dbReference>
<dbReference type="SUPFAM" id="SSF53448">
    <property type="entry name" value="Nucleotide-diphospho-sugar transferases"/>
    <property type="match status" value="1"/>
</dbReference>
<feature type="region of interest" description="Disordered" evidence="1">
    <location>
        <begin position="372"/>
        <end position="391"/>
    </location>
</feature>
<evidence type="ECO:0008006" key="4">
    <source>
        <dbReference type="Google" id="ProtNLM"/>
    </source>
</evidence>
<protein>
    <recommendedName>
        <fullName evidence="4">Nucleotide-diphospho-sugar transferase</fullName>
    </recommendedName>
</protein>
<proteinExistence type="predicted"/>
<evidence type="ECO:0000313" key="2">
    <source>
        <dbReference type="EMBL" id="OXV07824.1"/>
    </source>
</evidence>
<dbReference type="AlphaFoldDB" id="A0A232LUR7"/>
<evidence type="ECO:0000313" key="3">
    <source>
        <dbReference type="Proteomes" id="UP000243515"/>
    </source>
</evidence>
<dbReference type="OrthoDB" id="2014201at2759"/>
<evidence type="ECO:0000256" key="1">
    <source>
        <dbReference type="SAM" id="MobiDB-lite"/>
    </source>
</evidence>
<dbReference type="Gene3D" id="3.90.550.10">
    <property type="entry name" value="Spore Coat Polysaccharide Biosynthesis Protein SpsA, Chain A"/>
    <property type="match status" value="1"/>
</dbReference>
<dbReference type="Proteomes" id="UP000243515">
    <property type="component" value="Unassembled WGS sequence"/>
</dbReference>
<sequence>MHKEGPTSFPFPAVELDHSLRRSRWLSKKRTFALLITVLILVICYRSSRRPQSQPGSGFIQYDLINWSRFAYSQYATSSAYLCSAVMVFETLQRLGSRADRILFYPEDWDTEVDSSTDRDSQLLVLARDEYGVQLIPVKPSVLKTDRADPTSWDGSITKLAVFSQTQYDRILQIDSDVTILQNMDDLFFLPSVPATMPRAYWDYPETRMLSSLVILLEPSFREFKALTDAAQPAIYGQAAANISTSDRRFDNDILNRRYADSALVLPHRQYGLVTREFRAKYHGGFLGNDYEDWDPDRIIGEAKLIHFSDPPLPKPWVMWPQALLAEMLPRCRHKPGTAEESGCRDRDIWKGLYEDFRKRRKDICKLLSYPAPDWPPRNRKQGVKAQAPSR</sequence>
<reference evidence="2 3" key="1">
    <citation type="journal article" date="2015" name="Environ. Microbiol.">
        <title>Metagenome sequence of Elaphomyces granulatus from sporocarp tissue reveals Ascomycota ectomycorrhizal fingerprints of genome expansion and a Proteobacteria-rich microbiome.</title>
        <authorList>
            <person name="Quandt C.A."/>
            <person name="Kohler A."/>
            <person name="Hesse C.N."/>
            <person name="Sharpton T.J."/>
            <person name="Martin F."/>
            <person name="Spatafora J.W."/>
        </authorList>
    </citation>
    <scope>NUCLEOTIDE SEQUENCE [LARGE SCALE GENOMIC DNA]</scope>
    <source>
        <strain evidence="2 3">OSC145934</strain>
    </source>
</reference>